<dbReference type="InterPro" id="IPR004474">
    <property type="entry name" value="LytR_CpsA_psr"/>
</dbReference>
<name>A0A1S2LP51_9BACI</name>
<dbReference type="RefSeq" id="WP_071312656.1">
    <property type="nucleotide sequence ID" value="NZ_MLQQ01000008.1"/>
</dbReference>
<evidence type="ECO:0000256" key="1">
    <source>
        <dbReference type="ARBA" id="ARBA00006068"/>
    </source>
</evidence>
<feature type="domain" description="Cell envelope-related transcriptional attenuator" evidence="6">
    <location>
        <begin position="110"/>
        <end position="254"/>
    </location>
</feature>
<keyword evidence="5" id="KW-0472">Membrane</keyword>
<evidence type="ECO:0000256" key="5">
    <source>
        <dbReference type="SAM" id="Phobius"/>
    </source>
</evidence>
<dbReference type="EMBL" id="MLQQ01000008">
    <property type="protein sequence ID" value="OIJ14299.1"/>
    <property type="molecule type" value="Genomic_DNA"/>
</dbReference>
<feature type="transmembrane region" description="Helical" evidence="5">
    <location>
        <begin position="7"/>
        <end position="24"/>
    </location>
</feature>
<keyword evidence="4 5" id="KW-1133">Transmembrane helix</keyword>
<dbReference type="GO" id="GO:0071555">
    <property type="term" value="P:cell wall organization"/>
    <property type="evidence" value="ECO:0007669"/>
    <property type="project" value="UniProtKB-KW"/>
</dbReference>
<dbReference type="AlphaFoldDB" id="A0A1S2LP51"/>
<dbReference type="NCBIfam" id="TIGR00350">
    <property type="entry name" value="lytR_cpsA_psr"/>
    <property type="match status" value="1"/>
</dbReference>
<sequence length="342" mass="39734">MFPIKKVIIFIILILGFSSIFFIVRDTVNLSFENQADNIQPQVISNEEVSEEKINEDTYPKETTIKKTKVNKEKITTNQNINPFAIRKTPKPLTLMLFGVDRTNDEKYGRSDSIMLAFVQPSTKELMLISIPRDTYIEIPNYGNNKLNTAFQLGGPELTKETVENWLNIEINDTVSIDYANFENMIDLIGGIEIDVDRRMVHNEFTLEKGVQMLSGEEALHFVRFRKSIDGNHDSDYKRTERQRQVLSKLTDELLKTRSFRESFTLLRSLINTIDTTISIQKIIIYGHHYSDFTSESITALSFEGYGDLRDGIWYEIIPDSELKEKKQLIYEFMNRSEIQIR</sequence>
<evidence type="ECO:0000259" key="6">
    <source>
        <dbReference type="Pfam" id="PF03816"/>
    </source>
</evidence>
<evidence type="ECO:0000256" key="4">
    <source>
        <dbReference type="ARBA" id="ARBA00022989"/>
    </source>
</evidence>
<keyword evidence="3" id="KW-0735">Signal-anchor</keyword>
<comment type="caution">
    <text evidence="7">The sequence shown here is derived from an EMBL/GenBank/DDBJ whole genome shotgun (WGS) entry which is preliminary data.</text>
</comment>
<dbReference type="PANTHER" id="PTHR33392:SF6">
    <property type="entry name" value="POLYISOPRENYL-TEICHOIC ACID--PEPTIDOGLYCAN TEICHOIC ACID TRANSFERASE TAGU"/>
    <property type="match status" value="1"/>
</dbReference>
<dbReference type="OrthoDB" id="27330at2"/>
<keyword evidence="2 5" id="KW-0812">Transmembrane</keyword>
<protein>
    <recommendedName>
        <fullName evidence="6">Cell envelope-related transcriptional attenuator domain-containing protein</fullName>
    </recommendedName>
</protein>
<comment type="similarity">
    <text evidence="1">Belongs to the LytR/CpsA/Psr (LCP) family.</text>
</comment>
<accession>A0A1S2LP51</accession>
<reference evidence="7 8" key="1">
    <citation type="submission" date="2016-10" db="EMBL/GenBank/DDBJ databases">
        <title>Draft genome sequences of four alkaliphilic bacteria belonging to the Anaerobacillus genus.</title>
        <authorList>
            <person name="Bassil N.M."/>
            <person name="Lloyd J.R."/>
        </authorList>
    </citation>
    <scope>NUCLEOTIDE SEQUENCE [LARGE SCALE GENOMIC DNA]</scope>
    <source>
        <strain evidence="7 8">DSM 15340</strain>
    </source>
</reference>
<dbReference type="Pfam" id="PF03816">
    <property type="entry name" value="LytR_cpsA_psr"/>
    <property type="match status" value="1"/>
</dbReference>
<keyword evidence="8" id="KW-1185">Reference proteome</keyword>
<dbReference type="Proteomes" id="UP000180098">
    <property type="component" value="Unassembled WGS sequence"/>
</dbReference>
<dbReference type="Gene3D" id="3.40.630.190">
    <property type="entry name" value="LCP protein"/>
    <property type="match status" value="1"/>
</dbReference>
<evidence type="ECO:0000313" key="7">
    <source>
        <dbReference type="EMBL" id="OIJ14299.1"/>
    </source>
</evidence>
<dbReference type="PANTHER" id="PTHR33392">
    <property type="entry name" value="POLYISOPRENYL-TEICHOIC ACID--PEPTIDOGLYCAN TEICHOIC ACID TRANSFERASE TAGU"/>
    <property type="match status" value="1"/>
</dbReference>
<dbReference type="InterPro" id="IPR050922">
    <property type="entry name" value="LytR/CpsA/Psr_CW_biosynth"/>
</dbReference>
<evidence type="ECO:0000313" key="8">
    <source>
        <dbReference type="Proteomes" id="UP000180098"/>
    </source>
</evidence>
<gene>
    <name evidence="7" type="ORF">BKP35_06970</name>
</gene>
<organism evidence="7 8">
    <name type="scientific">Anaerobacillus arseniciselenatis</name>
    <dbReference type="NCBI Taxonomy" id="85682"/>
    <lineage>
        <taxon>Bacteria</taxon>
        <taxon>Bacillati</taxon>
        <taxon>Bacillota</taxon>
        <taxon>Bacilli</taxon>
        <taxon>Bacillales</taxon>
        <taxon>Bacillaceae</taxon>
        <taxon>Anaerobacillus</taxon>
    </lineage>
</organism>
<proteinExistence type="inferred from homology"/>
<evidence type="ECO:0000256" key="3">
    <source>
        <dbReference type="ARBA" id="ARBA00022968"/>
    </source>
</evidence>
<evidence type="ECO:0000256" key="2">
    <source>
        <dbReference type="ARBA" id="ARBA00022692"/>
    </source>
</evidence>